<dbReference type="EMBL" id="UINC01088501">
    <property type="protein sequence ID" value="SVC38787.1"/>
    <property type="molecule type" value="Genomic_DNA"/>
</dbReference>
<proteinExistence type="predicted"/>
<evidence type="ECO:0000313" key="1">
    <source>
        <dbReference type="EMBL" id="SVC38787.1"/>
    </source>
</evidence>
<organism evidence="1">
    <name type="scientific">marine metagenome</name>
    <dbReference type="NCBI Taxonomy" id="408172"/>
    <lineage>
        <taxon>unclassified sequences</taxon>
        <taxon>metagenomes</taxon>
        <taxon>ecological metagenomes</taxon>
    </lineage>
</organism>
<feature type="non-terminal residue" evidence="1">
    <location>
        <position position="297"/>
    </location>
</feature>
<accession>A0A382LTX9</accession>
<gene>
    <name evidence="1" type="ORF">METZ01_LOCUS291641</name>
</gene>
<dbReference type="AlphaFoldDB" id="A0A382LTX9"/>
<name>A0A382LTX9_9ZZZZ</name>
<protein>
    <submittedName>
        <fullName evidence="1">Uncharacterized protein</fullName>
    </submittedName>
</protein>
<reference evidence="1" key="1">
    <citation type="submission" date="2018-05" db="EMBL/GenBank/DDBJ databases">
        <authorList>
            <person name="Lanie J.A."/>
            <person name="Ng W.-L."/>
            <person name="Kazmierczak K.M."/>
            <person name="Andrzejewski T.M."/>
            <person name="Davidsen T.M."/>
            <person name="Wayne K.J."/>
            <person name="Tettelin H."/>
            <person name="Glass J.I."/>
            <person name="Rusch D."/>
            <person name="Podicherti R."/>
            <person name="Tsui H.-C.T."/>
            <person name="Winkler M.E."/>
        </authorList>
    </citation>
    <scope>NUCLEOTIDE SEQUENCE</scope>
</reference>
<sequence>MERLLVSTEMEETWGDGEPVLFLGEWCRRYSRWDRWSKLDAEVLPYHWNDKAKLLRDRQMLTGLHEILLAELAAELNERHGVDHGLRYWRILLGPWLGYFVQTLFDRWATVQAALNFSDLSGTVSLFGLEDARVPKNMEDYLHLGNGQQWNHFLFSRVLGESAEIQLVPLESKGGGQSTSADEEVSMSRLHWLARAVSRGSRHLTRATDVLAVNTCFGSLRDELRLQWLLGQMPTLARIPQPVSVDSDVESRRWQFGASTENEFEAMARRLIVELLPTAYLEGYRALCDQVDGLRLP</sequence>